<dbReference type="EMBL" id="CM001217">
    <property type="protein sequence ID" value="AES61706.1"/>
    <property type="molecule type" value="Genomic_DNA"/>
</dbReference>
<dbReference type="AlphaFoldDB" id="G7IEH5"/>
<dbReference type="KEGG" id="mtr:11419999"/>
<dbReference type="InterPro" id="IPR008480">
    <property type="entry name" value="DUF761_pln"/>
</dbReference>
<dbReference type="OrthoDB" id="1926607at2759"/>
<dbReference type="Proteomes" id="UP000265566">
    <property type="component" value="Chromosome 1"/>
</dbReference>
<dbReference type="eggNOG" id="ENOG502S91E">
    <property type="taxonomic scope" value="Eukaryota"/>
</dbReference>
<dbReference type="Gramene" id="rna5061">
    <property type="protein sequence ID" value="RHN81066.1"/>
    <property type="gene ID" value="gene5061"/>
</dbReference>
<dbReference type="EnsemblPlants" id="AES61706">
    <property type="protein sequence ID" value="AES61706"/>
    <property type="gene ID" value="MTR_1g087720"/>
</dbReference>
<reference evidence="3" key="4">
    <citation type="journal article" date="2018" name="Nat. Plants">
        <title>Whole-genome landscape of Medicago truncatula symbiotic genes.</title>
        <authorList>
            <person name="Pecrix Y."/>
            <person name="Gamas P."/>
            <person name="Carrere S."/>
        </authorList>
    </citation>
    <scope>NUCLEOTIDE SEQUENCE</scope>
    <source>
        <tissue evidence="3">Leaves</tissue>
    </source>
</reference>
<dbReference type="PaxDb" id="3880-AES61706"/>
<protein>
    <submittedName>
        <fullName evidence="2">DUF761 domain protein</fullName>
    </submittedName>
</protein>
<reference evidence="2 5" key="1">
    <citation type="journal article" date="2011" name="Nature">
        <title>The Medicago genome provides insight into the evolution of rhizobial symbioses.</title>
        <authorList>
            <person name="Young N.D."/>
            <person name="Debelle F."/>
            <person name="Oldroyd G.E."/>
            <person name="Geurts R."/>
            <person name="Cannon S.B."/>
            <person name="Udvardi M.K."/>
            <person name="Benedito V.A."/>
            <person name="Mayer K.F."/>
            <person name="Gouzy J."/>
            <person name="Schoof H."/>
            <person name="Van de Peer Y."/>
            <person name="Proost S."/>
            <person name="Cook D.R."/>
            <person name="Meyers B.C."/>
            <person name="Spannagl M."/>
            <person name="Cheung F."/>
            <person name="De Mita S."/>
            <person name="Krishnakumar V."/>
            <person name="Gundlach H."/>
            <person name="Zhou S."/>
            <person name="Mudge J."/>
            <person name="Bharti A.K."/>
            <person name="Murray J.D."/>
            <person name="Naoumkina M.A."/>
            <person name="Rosen B."/>
            <person name="Silverstein K.A."/>
            <person name="Tang H."/>
            <person name="Rombauts S."/>
            <person name="Zhao P.X."/>
            <person name="Zhou P."/>
            <person name="Barbe V."/>
            <person name="Bardou P."/>
            <person name="Bechner M."/>
            <person name="Bellec A."/>
            <person name="Berger A."/>
            <person name="Berges H."/>
            <person name="Bidwell S."/>
            <person name="Bisseling T."/>
            <person name="Choisne N."/>
            <person name="Couloux A."/>
            <person name="Denny R."/>
            <person name="Deshpande S."/>
            <person name="Dai X."/>
            <person name="Doyle J.J."/>
            <person name="Dudez A.M."/>
            <person name="Farmer A.D."/>
            <person name="Fouteau S."/>
            <person name="Franken C."/>
            <person name="Gibelin C."/>
            <person name="Gish J."/>
            <person name="Goldstein S."/>
            <person name="Gonzalez A.J."/>
            <person name="Green P.J."/>
            <person name="Hallab A."/>
            <person name="Hartog M."/>
            <person name="Hua A."/>
            <person name="Humphray S.J."/>
            <person name="Jeong D.H."/>
            <person name="Jing Y."/>
            <person name="Jocker A."/>
            <person name="Kenton S.M."/>
            <person name="Kim D.J."/>
            <person name="Klee K."/>
            <person name="Lai H."/>
            <person name="Lang C."/>
            <person name="Lin S."/>
            <person name="Macmil S.L."/>
            <person name="Magdelenat G."/>
            <person name="Matthews L."/>
            <person name="McCorrison J."/>
            <person name="Monaghan E.L."/>
            <person name="Mun J.H."/>
            <person name="Najar F.Z."/>
            <person name="Nicholson C."/>
            <person name="Noirot C."/>
            <person name="O'Bleness M."/>
            <person name="Paule C.R."/>
            <person name="Poulain J."/>
            <person name="Prion F."/>
            <person name="Qin B."/>
            <person name="Qu C."/>
            <person name="Retzel E.F."/>
            <person name="Riddle C."/>
            <person name="Sallet E."/>
            <person name="Samain S."/>
            <person name="Samson N."/>
            <person name="Sanders I."/>
            <person name="Saurat O."/>
            <person name="Scarpelli C."/>
            <person name="Schiex T."/>
            <person name="Segurens B."/>
            <person name="Severin A.J."/>
            <person name="Sherrier D.J."/>
            <person name="Shi R."/>
            <person name="Sims S."/>
            <person name="Singer S.R."/>
            <person name="Sinharoy S."/>
            <person name="Sterck L."/>
            <person name="Viollet A."/>
            <person name="Wang B.B."/>
            <person name="Wang K."/>
            <person name="Wang M."/>
            <person name="Wang X."/>
            <person name="Warfsmann J."/>
            <person name="Weissenbach J."/>
            <person name="White D.D."/>
            <person name="White J.D."/>
            <person name="Wiley G.B."/>
            <person name="Wincker P."/>
            <person name="Xing Y."/>
            <person name="Yang L."/>
            <person name="Yao Z."/>
            <person name="Ying F."/>
            <person name="Zhai J."/>
            <person name="Zhou L."/>
            <person name="Zuber A."/>
            <person name="Denarie J."/>
            <person name="Dixon R.A."/>
            <person name="May G.D."/>
            <person name="Schwartz D.C."/>
            <person name="Rogers J."/>
            <person name="Quetier F."/>
            <person name="Town C.D."/>
            <person name="Roe B.A."/>
        </authorList>
    </citation>
    <scope>NUCLEOTIDE SEQUENCE [LARGE SCALE GENOMIC DNA]</scope>
    <source>
        <strain evidence="2">A17</strain>
        <strain evidence="4 5">cv. Jemalong A17</strain>
    </source>
</reference>
<dbReference type="HOGENOM" id="CLU_096224_0_0_1"/>
<feature type="region of interest" description="Disordered" evidence="1">
    <location>
        <begin position="162"/>
        <end position="181"/>
    </location>
</feature>
<keyword evidence="5" id="KW-1185">Reference proteome</keyword>
<dbReference type="Proteomes" id="UP000002051">
    <property type="component" value="Unassembled WGS sequence"/>
</dbReference>
<proteinExistence type="predicted"/>
<dbReference type="PANTHER" id="PTHR36378">
    <property type="entry name" value="COTTON FIBER PROTEIN"/>
    <property type="match status" value="1"/>
</dbReference>
<reference evidence="2 5" key="2">
    <citation type="journal article" date="2014" name="BMC Genomics">
        <title>An improved genome release (version Mt4.0) for the model legume Medicago truncatula.</title>
        <authorList>
            <person name="Tang H."/>
            <person name="Krishnakumar V."/>
            <person name="Bidwell S."/>
            <person name="Rosen B."/>
            <person name="Chan A."/>
            <person name="Zhou S."/>
            <person name="Gentzbittel L."/>
            <person name="Childs K.L."/>
            <person name="Yandell M."/>
            <person name="Gundlach H."/>
            <person name="Mayer K.F."/>
            <person name="Schwartz D.C."/>
            <person name="Town C.D."/>
        </authorList>
    </citation>
    <scope>GENOME REANNOTATION</scope>
    <source>
        <strain evidence="4 5">cv. Jemalong A17</strain>
    </source>
</reference>
<dbReference type="OMA" id="NESKSMW"/>
<gene>
    <name evidence="4" type="primary">11419999</name>
    <name evidence="2" type="ordered locus">MTR_1g087720</name>
    <name evidence="3" type="ORF">MtrunA17_Chr1g0195021</name>
</gene>
<organism evidence="2 5">
    <name type="scientific">Medicago truncatula</name>
    <name type="common">Barrel medic</name>
    <name type="synonym">Medicago tribuloides</name>
    <dbReference type="NCBI Taxonomy" id="3880"/>
    <lineage>
        <taxon>Eukaryota</taxon>
        <taxon>Viridiplantae</taxon>
        <taxon>Streptophyta</taxon>
        <taxon>Embryophyta</taxon>
        <taxon>Tracheophyta</taxon>
        <taxon>Spermatophyta</taxon>
        <taxon>Magnoliopsida</taxon>
        <taxon>eudicotyledons</taxon>
        <taxon>Gunneridae</taxon>
        <taxon>Pentapetalae</taxon>
        <taxon>rosids</taxon>
        <taxon>fabids</taxon>
        <taxon>Fabales</taxon>
        <taxon>Fabaceae</taxon>
        <taxon>Papilionoideae</taxon>
        <taxon>50 kb inversion clade</taxon>
        <taxon>NPAAA clade</taxon>
        <taxon>Hologalegina</taxon>
        <taxon>IRL clade</taxon>
        <taxon>Trifolieae</taxon>
        <taxon>Medicago</taxon>
    </lineage>
</organism>
<dbReference type="EMBL" id="PSQE01000001">
    <property type="protein sequence ID" value="RHN81066.1"/>
    <property type="molecule type" value="Genomic_DNA"/>
</dbReference>
<evidence type="ECO:0000313" key="2">
    <source>
        <dbReference type="EMBL" id="AES61706.1"/>
    </source>
</evidence>
<evidence type="ECO:0000313" key="4">
    <source>
        <dbReference type="EnsemblPlants" id="AES61706"/>
    </source>
</evidence>
<dbReference type="STRING" id="3880.G7IEH5"/>
<dbReference type="PANTHER" id="PTHR36378:SF1">
    <property type="entry name" value="COTTON FIBER PROTEIN"/>
    <property type="match status" value="1"/>
</dbReference>
<sequence>MEKKVENAMISYDPKSKTTLDHIPQPQPILKKGSSKGSKNFFKVVVFMLRGHSRKTKSIMPIDNESKSMWKKLLGSMRPMHLQSNQSPPQILNGENNHKKVVIENNVNSIIDTQGEDGFHNASEFLNSPSPTRSCLASVASSRYASAVGLSEMVEEEKEEEIVEKDNNNNNNNNTNENDDDMIDADAAGLNEMVEEEKKEEIVNKDSNNNNEIDEDDMIDAKAEDFIAKFYREMRLQRMDVRYNEMSMRSLGL</sequence>
<evidence type="ECO:0000313" key="5">
    <source>
        <dbReference type="Proteomes" id="UP000002051"/>
    </source>
</evidence>
<evidence type="ECO:0000256" key="1">
    <source>
        <dbReference type="SAM" id="MobiDB-lite"/>
    </source>
</evidence>
<dbReference type="Pfam" id="PF05553">
    <property type="entry name" value="DUF761"/>
    <property type="match status" value="1"/>
</dbReference>
<evidence type="ECO:0000313" key="3">
    <source>
        <dbReference type="EMBL" id="RHN81066.1"/>
    </source>
</evidence>
<name>G7IEH5_MEDTR</name>
<reference evidence="4" key="3">
    <citation type="submission" date="2015-04" db="UniProtKB">
        <authorList>
            <consortium name="EnsemblPlants"/>
        </authorList>
    </citation>
    <scope>IDENTIFICATION</scope>
    <source>
        <strain evidence="4">cv. Jemalong A17</strain>
    </source>
</reference>
<accession>G7IEH5</accession>